<comment type="caution">
    <text evidence="13">The sequence shown here is derived from an EMBL/GenBank/DDBJ whole genome shotgun (WGS) entry which is preliminary data.</text>
</comment>
<evidence type="ECO:0000313" key="13">
    <source>
        <dbReference type="EMBL" id="EFG49707.1"/>
    </source>
</evidence>
<evidence type="ECO:0000256" key="11">
    <source>
        <dbReference type="HAMAP-Rule" id="MF_00328"/>
    </source>
</evidence>
<evidence type="ECO:0000259" key="12">
    <source>
        <dbReference type="PROSITE" id="PS50052"/>
    </source>
</evidence>
<dbReference type="Pfam" id="PF00625">
    <property type="entry name" value="Guanylate_kin"/>
    <property type="match status" value="1"/>
</dbReference>
<sequence length="222" mass="25552">MLYQNVKGERCSMKSKGLLVVLSGPSGVGKGTVRQALFETDTNHDQFYYSVSATTRQPRPGEVDGKDYFFVSRDEFEGMIEDERLLEYAEYVGNYYGTPLQYVEEMTDQGKDVFLEIEVQGALQVKRRMPDAVFIFLAPPTMHELESRIVNRGTDAPEVIEKRMHQAREELQLVTQYDYVVENDNVDSAVERIQTIINAEHLKTDRFVDDIVENYLKEGDEK</sequence>
<dbReference type="InterPro" id="IPR017665">
    <property type="entry name" value="Guanylate_kinase"/>
</dbReference>
<evidence type="ECO:0000256" key="2">
    <source>
        <dbReference type="ARBA" id="ARBA00005790"/>
    </source>
</evidence>
<dbReference type="EC" id="2.7.4.8" evidence="3 11"/>
<proteinExistence type="inferred from homology"/>
<keyword evidence="6 11" id="KW-0547">Nucleotide-binding</keyword>
<comment type="catalytic activity">
    <reaction evidence="10 11">
        <text>GMP + ATP = GDP + ADP</text>
        <dbReference type="Rhea" id="RHEA:20780"/>
        <dbReference type="ChEBI" id="CHEBI:30616"/>
        <dbReference type="ChEBI" id="CHEBI:58115"/>
        <dbReference type="ChEBI" id="CHEBI:58189"/>
        <dbReference type="ChEBI" id="CHEBI:456216"/>
        <dbReference type="EC" id="2.7.4.8"/>
    </reaction>
</comment>
<protein>
    <recommendedName>
        <fullName evidence="4 11">Guanylate kinase</fullName>
        <ecNumber evidence="3 11">2.7.4.8</ecNumber>
    </recommendedName>
    <alternativeName>
        <fullName evidence="9 11">GMP kinase</fullName>
    </alternativeName>
</protein>
<dbReference type="PROSITE" id="PS50052">
    <property type="entry name" value="GUANYLATE_KINASE_2"/>
    <property type="match status" value="1"/>
</dbReference>
<dbReference type="InterPro" id="IPR008145">
    <property type="entry name" value="GK/Ca_channel_bsu"/>
</dbReference>
<dbReference type="SUPFAM" id="SSF52540">
    <property type="entry name" value="P-loop containing nucleoside triphosphate hydrolases"/>
    <property type="match status" value="1"/>
</dbReference>
<dbReference type="InterPro" id="IPR020590">
    <property type="entry name" value="Guanylate_kinase_CS"/>
</dbReference>
<dbReference type="Proteomes" id="UP000003764">
    <property type="component" value="Unassembled WGS sequence"/>
</dbReference>
<evidence type="ECO:0000256" key="8">
    <source>
        <dbReference type="ARBA" id="ARBA00022840"/>
    </source>
</evidence>
<dbReference type="InterPro" id="IPR027417">
    <property type="entry name" value="P-loop_NTPase"/>
</dbReference>
<keyword evidence="5 11" id="KW-0808">Transferase</keyword>
<evidence type="ECO:0000313" key="14">
    <source>
        <dbReference type="Proteomes" id="UP000003764"/>
    </source>
</evidence>
<dbReference type="PROSITE" id="PS00856">
    <property type="entry name" value="GUANYLATE_KINASE_1"/>
    <property type="match status" value="1"/>
</dbReference>
<accession>A0ABP2I8Z9</accession>
<dbReference type="SMART" id="SM00072">
    <property type="entry name" value="GuKc"/>
    <property type="match status" value="1"/>
</dbReference>
<evidence type="ECO:0000256" key="10">
    <source>
        <dbReference type="ARBA" id="ARBA00048594"/>
    </source>
</evidence>
<dbReference type="NCBIfam" id="TIGR03263">
    <property type="entry name" value="guanyl_kin"/>
    <property type="match status" value="1"/>
</dbReference>
<name>A0ABP2I8Z9_AERVM</name>
<dbReference type="Gene3D" id="3.40.50.300">
    <property type="entry name" value="P-loop containing nucleotide triphosphate hydrolases"/>
    <property type="match status" value="2"/>
</dbReference>
<comment type="subcellular location">
    <subcellularLocation>
        <location evidence="11">Cytoplasm</location>
    </subcellularLocation>
</comment>
<keyword evidence="8 11" id="KW-0067">ATP-binding</keyword>
<evidence type="ECO:0000256" key="1">
    <source>
        <dbReference type="ARBA" id="ARBA00003531"/>
    </source>
</evidence>
<evidence type="ECO:0000256" key="5">
    <source>
        <dbReference type="ARBA" id="ARBA00022679"/>
    </source>
</evidence>
<dbReference type="HAMAP" id="MF_00328">
    <property type="entry name" value="Guanylate_kinase"/>
    <property type="match status" value="1"/>
</dbReference>
<gene>
    <name evidence="11 13" type="primary">gmk</name>
    <name evidence="13" type="ORF">HMPREF0061_0941</name>
</gene>
<dbReference type="InterPro" id="IPR008144">
    <property type="entry name" value="Guanylate_kin-like_dom"/>
</dbReference>
<evidence type="ECO:0000256" key="4">
    <source>
        <dbReference type="ARBA" id="ARBA00016296"/>
    </source>
</evidence>
<evidence type="ECO:0000256" key="7">
    <source>
        <dbReference type="ARBA" id="ARBA00022777"/>
    </source>
</evidence>
<dbReference type="CDD" id="cd00071">
    <property type="entry name" value="GMPK"/>
    <property type="match status" value="1"/>
</dbReference>
<organism evidence="13 14">
    <name type="scientific">Aerococcus viridans (strain ATCC 11563 / DSM 20340 / CCUG 4311 / JCM 20461 / NBRC 12219 / NCTC 8251 / M1)</name>
    <dbReference type="NCBI Taxonomy" id="655812"/>
    <lineage>
        <taxon>Bacteria</taxon>
        <taxon>Bacillati</taxon>
        <taxon>Bacillota</taxon>
        <taxon>Bacilli</taxon>
        <taxon>Lactobacillales</taxon>
        <taxon>Aerococcaceae</taxon>
        <taxon>Aerococcus</taxon>
    </lineage>
</organism>
<evidence type="ECO:0000256" key="9">
    <source>
        <dbReference type="ARBA" id="ARBA00030128"/>
    </source>
</evidence>
<comment type="function">
    <text evidence="1 11">Essential for recycling GMP and indirectly, cGMP.</text>
</comment>
<keyword evidence="7 11" id="KW-0418">Kinase</keyword>
<reference evidence="13 14" key="1">
    <citation type="submission" date="2010-04" db="EMBL/GenBank/DDBJ databases">
        <authorList>
            <person name="Muzny D."/>
            <person name="Qin X."/>
            <person name="Deng J."/>
            <person name="Jiang H."/>
            <person name="Liu Y."/>
            <person name="Qu J."/>
            <person name="Song X.-Z."/>
            <person name="Zhang L."/>
            <person name="Thornton R."/>
            <person name="Coyle M."/>
            <person name="Francisco L."/>
            <person name="Jackson L."/>
            <person name="Javaid M."/>
            <person name="Korchina V."/>
            <person name="Kovar C."/>
            <person name="Mata R."/>
            <person name="Mathew T."/>
            <person name="Ngo R."/>
            <person name="Nguyen L."/>
            <person name="Nguyen N."/>
            <person name="Okwuonu G."/>
            <person name="Ongeri F."/>
            <person name="Pham C."/>
            <person name="Simmons D."/>
            <person name="Wilczek-Boney K."/>
            <person name="Hale W."/>
            <person name="Jakkamsetti A."/>
            <person name="Pham P."/>
            <person name="Ruth R."/>
            <person name="San Lucas F."/>
            <person name="Warren J."/>
            <person name="Zhang J."/>
            <person name="Zhao Z."/>
            <person name="Zhou C."/>
            <person name="Zhu D."/>
            <person name="Lee S."/>
            <person name="Bess C."/>
            <person name="Blankenburg K."/>
            <person name="Forbes L."/>
            <person name="Fu Q."/>
            <person name="Gubbala S."/>
            <person name="Hirani K."/>
            <person name="Jayaseelan J.C."/>
            <person name="Lara F."/>
            <person name="Munidasa M."/>
            <person name="Palculict T."/>
            <person name="Patil S."/>
            <person name="Pu L.-L."/>
            <person name="Saada N."/>
            <person name="Tang L."/>
            <person name="Weissenberger G."/>
            <person name="Zhu Y."/>
            <person name="Hemphill L."/>
            <person name="Shang Y."/>
            <person name="Youmans B."/>
            <person name="Ayvaz T."/>
            <person name="Ross M."/>
            <person name="Santibanez J."/>
            <person name="Aqrawi P."/>
            <person name="Gross S."/>
            <person name="Joshi V."/>
            <person name="Fowler G."/>
            <person name="Nazareth L."/>
            <person name="Reid J."/>
            <person name="Worley K."/>
            <person name="Petrosino J."/>
            <person name="Highlander S."/>
            <person name="Gibbs R."/>
            <person name="Gibbs R."/>
        </authorList>
    </citation>
    <scope>NUCLEOTIDE SEQUENCE [LARGE SCALE GENOMIC DNA]</scope>
    <source>
        <strain evidence="13 14">ATCC 11563</strain>
    </source>
</reference>
<dbReference type="GO" id="GO:0004385">
    <property type="term" value="F:GMP kinase activity"/>
    <property type="evidence" value="ECO:0007669"/>
    <property type="project" value="UniProtKB-EC"/>
</dbReference>
<dbReference type="PANTHER" id="PTHR23117">
    <property type="entry name" value="GUANYLATE KINASE-RELATED"/>
    <property type="match status" value="1"/>
</dbReference>
<keyword evidence="14" id="KW-1185">Reference proteome</keyword>
<evidence type="ECO:0000256" key="6">
    <source>
        <dbReference type="ARBA" id="ARBA00022741"/>
    </source>
</evidence>
<dbReference type="PANTHER" id="PTHR23117:SF13">
    <property type="entry name" value="GUANYLATE KINASE"/>
    <property type="match status" value="1"/>
</dbReference>
<feature type="domain" description="Guanylate kinase-like" evidence="12">
    <location>
        <begin position="17"/>
        <end position="198"/>
    </location>
</feature>
<keyword evidence="11" id="KW-0963">Cytoplasm</keyword>
<feature type="binding site" evidence="11">
    <location>
        <begin position="24"/>
        <end position="31"/>
    </location>
    <ligand>
        <name>ATP</name>
        <dbReference type="ChEBI" id="CHEBI:30616"/>
    </ligand>
</feature>
<comment type="similarity">
    <text evidence="2 11">Belongs to the guanylate kinase family.</text>
</comment>
<evidence type="ECO:0000256" key="3">
    <source>
        <dbReference type="ARBA" id="ARBA00012961"/>
    </source>
</evidence>
<dbReference type="Gene3D" id="3.30.63.10">
    <property type="entry name" value="Guanylate Kinase phosphate binding domain"/>
    <property type="match status" value="1"/>
</dbReference>
<dbReference type="EMBL" id="ADNT01000069">
    <property type="protein sequence ID" value="EFG49707.1"/>
    <property type="molecule type" value="Genomic_DNA"/>
</dbReference>